<gene>
    <name evidence="2" type="ORF">LSINAPIS_LOCUS14018</name>
</gene>
<dbReference type="EMBL" id="FZQP02006841">
    <property type="protein sequence ID" value="VVD04211.1"/>
    <property type="molecule type" value="Genomic_DNA"/>
</dbReference>
<dbReference type="InterPro" id="IPR053100">
    <property type="entry name" value="Cytochrome_b5-related"/>
</dbReference>
<keyword evidence="1" id="KW-0812">Transmembrane</keyword>
<dbReference type="Proteomes" id="UP000324832">
    <property type="component" value="Unassembled WGS sequence"/>
</dbReference>
<dbReference type="AlphaFoldDB" id="A0A5E4R2Q3"/>
<accession>A0A5E4R2Q3</accession>
<dbReference type="PANTHER" id="PTHR16740">
    <property type="entry name" value="CYTOCHROME B5-RELATED PROTEIN-RELATED"/>
    <property type="match status" value="1"/>
</dbReference>
<feature type="transmembrane region" description="Helical" evidence="1">
    <location>
        <begin position="91"/>
        <end position="112"/>
    </location>
</feature>
<feature type="transmembrane region" description="Helical" evidence="1">
    <location>
        <begin position="155"/>
        <end position="173"/>
    </location>
</feature>
<feature type="transmembrane region" description="Helical" evidence="1">
    <location>
        <begin position="124"/>
        <end position="143"/>
    </location>
</feature>
<keyword evidence="1" id="KW-0472">Membrane</keyword>
<feature type="non-terminal residue" evidence="2">
    <location>
        <position position="1"/>
    </location>
</feature>
<keyword evidence="3" id="KW-1185">Reference proteome</keyword>
<evidence type="ECO:0000313" key="2">
    <source>
        <dbReference type="EMBL" id="VVD04211.1"/>
    </source>
</evidence>
<sequence length="209" mass="24888">GTDVTEAFEAHHLNPNTVKVLEKFYKRDAKTPRNSPFTFKDDGFYRTLKTKVWEEIQKIPNKESDRTAFICDSLLFTCLVSSTITCWAKDYWIVMLSYIVASVTMAWVIVAAHNYIHKRTSWRMYIFNIGLWSYSGFEPIVFWNPRKERPFYADYAVIIEQILFPFMFIMNFLKRFSLNFTRPGFFTQHYRWHDGVGFLLPVWIDVNPD</sequence>
<organism evidence="2 3">
    <name type="scientific">Leptidea sinapis</name>
    <dbReference type="NCBI Taxonomy" id="189913"/>
    <lineage>
        <taxon>Eukaryota</taxon>
        <taxon>Metazoa</taxon>
        <taxon>Ecdysozoa</taxon>
        <taxon>Arthropoda</taxon>
        <taxon>Hexapoda</taxon>
        <taxon>Insecta</taxon>
        <taxon>Pterygota</taxon>
        <taxon>Neoptera</taxon>
        <taxon>Endopterygota</taxon>
        <taxon>Lepidoptera</taxon>
        <taxon>Glossata</taxon>
        <taxon>Ditrysia</taxon>
        <taxon>Papilionoidea</taxon>
        <taxon>Pieridae</taxon>
        <taxon>Dismorphiinae</taxon>
        <taxon>Leptidea</taxon>
    </lineage>
</organism>
<reference evidence="2 3" key="1">
    <citation type="submission" date="2017-07" db="EMBL/GenBank/DDBJ databases">
        <authorList>
            <person name="Talla V."/>
            <person name="Backstrom N."/>
        </authorList>
    </citation>
    <scope>NUCLEOTIDE SEQUENCE [LARGE SCALE GENOMIC DNA]</scope>
</reference>
<name>A0A5E4R2Q3_9NEOP</name>
<protein>
    <submittedName>
        <fullName evidence="2">Uncharacterized protein</fullName>
    </submittedName>
</protein>
<dbReference type="PANTHER" id="PTHR16740:SF1">
    <property type="entry name" value="CYTOCHROME B5-RELATED PROTEIN-RELATED"/>
    <property type="match status" value="1"/>
</dbReference>
<keyword evidence="1" id="KW-1133">Transmembrane helix</keyword>
<proteinExistence type="predicted"/>
<evidence type="ECO:0000256" key="1">
    <source>
        <dbReference type="SAM" id="Phobius"/>
    </source>
</evidence>
<evidence type="ECO:0000313" key="3">
    <source>
        <dbReference type="Proteomes" id="UP000324832"/>
    </source>
</evidence>